<keyword evidence="1" id="KW-0732">Signal</keyword>
<sequence>MTPLRGHAAIWSFRQNDAANLGETLAPALSGAEVGDVADNKIILTYNELLDTGSVPATGDFSLVGSGLPATINSVGVNGVAVTLTLSGDIFDFEVIKLNYTAGASPIRDLAENNAANLTSEAVTNNGNPSCTLNGETLDYSDLGLTEAQVNGHIAGLSTCTNSTMDISGTNAHRTAASNDDLKHPALMVIQSL</sequence>
<name>A0A0F9FKQ1_9ZZZZ</name>
<dbReference type="EMBL" id="LAZR01020995">
    <property type="protein sequence ID" value="KKL86853.1"/>
    <property type="molecule type" value="Genomic_DNA"/>
</dbReference>
<reference evidence="2" key="1">
    <citation type="journal article" date="2015" name="Nature">
        <title>Complex archaea that bridge the gap between prokaryotes and eukaryotes.</title>
        <authorList>
            <person name="Spang A."/>
            <person name="Saw J.H."/>
            <person name="Jorgensen S.L."/>
            <person name="Zaremba-Niedzwiedzka K."/>
            <person name="Martijn J."/>
            <person name="Lind A.E."/>
            <person name="van Eijk R."/>
            <person name="Schleper C."/>
            <person name="Guy L."/>
            <person name="Ettema T.J."/>
        </authorList>
    </citation>
    <scope>NUCLEOTIDE SEQUENCE</scope>
</reference>
<comment type="caution">
    <text evidence="2">The sequence shown here is derived from an EMBL/GenBank/DDBJ whole genome shotgun (WGS) entry which is preliminary data.</text>
</comment>
<organism evidence="2">
    <name type="scientific">marine sediment metagenome</name>
    <dbReference type="NCBI Taxonomy" id="412755"/>
    <lineage>
        <taxon>unclassified sequences</taxon>
        <taxon>metagenomes</taxon>
        <taxon>ecological metagenomes</taxon>
    </lineage>
</organism>
<accession>A0A0F9FKQ1</accession>
<evidence type="ECO:0008006" key="3">
    <source>
        <dbReference type="Google" id="ProtNLM"/>
    </source>
</evidence>
<protein>
    <recommendedName>
        <fullName evidence="3">Bacterial Ig-like domain-containing protein</fullName>
    </recommendedName>
</protein>
<evidence type="ECO:0000313" key="2">
    <source>
        <dbReference type="EMBL" id="KKL86853.1"/>
    </source>
</evidence>
<dbReference type="Gene3D" id="2.60.40.1220">
    <property type="match status" value="1"/>
</dbReference>
<dbReference type="InterPro" id="IPR014755">
    <property type="entry name" value="Cu-Rt/internalin_Ig-like"/>
</dbReference>
<evidence type="ECO:0000256" key="1">
    <source>
        <dbReference type="ARBA" id="ARBA00022729"/>
    </source>
</evidence>
<dbReference type="Pfam" id="PF13753">
    <property type="entry name" value="SWM_repeat"/>
    <property type="match status" value="1"/>
</dbReference>
<dbReference type="InterPro" id="IPR028059">
    <property type="entry name" value="SWM_rpt"/>
</dbReference>
<dbReference type="AlphaFoldDB" id="A0A0F9FKQ1"/>
<gene>
    <name evidence="2" type="ORF">LCGC14_1940580</name>
</gene>
<proteinExistence type="predicted"/>